<dbReference type="PROSITE" id="PS50929">
    <property type="entry name" value="ABC_TM1F"/>
    <property type="match status" value="1"/>
</dbReference>
<dbReference type="Proteomes" id="UP000245697">
    <property type="component" value="Unassembled WGS sequence"/>
</dbReference>
<dbReference type="AlphaFoldDB" id="A0A316ETN1"/>
<evidence type="ECO:0000256" key="11">
    <source>
        <dbReference type="SAM" id="Phobius"/>
    </source>
</evidence>
<keyword evidence="6" id="KW-0547">Nucleotide-binding</keyword>
<dbReference type="InterPro" id="IPR039421">
    <property type="entry name" value="Type_1_exporter"/>
</dbReference>
<feature type="transmembrane region" description="Helical" evidence="11">
    <location>
        <begin position="61"/>
        <end position="81"/>
    </location>
</feature>
<keyword evidence="3" id="KW-1003">Cell membrane</keyword>
<organism evidence="14 15">
    <name type="scientific">Actinoplanes xinjiangensis</name>
    <dbReference type="NCBI Taxonomy" id="512350"/>
    <lineage>
        <taxon>Bacteria</taxon>
        <taxon>Bacillati</taxon>
        <taxon>Actinomycetota</taxon>
        <taxon>Actinomycetes</taxon>
        <taxon>Micromonosporales</taxon>
        <taxon>Micromonosporaceae</taxon>
        <taxon>Actinoplanes</taxon>
    </lineage>
</organism>
<feature type="domain" description="ABC transporter" evidence="12">
    <location>
        <begin position="346"/>
        <end position="579"/>
    </location>
</feature>
<dbReference type="EMBL" id="QGGR01000024">
    <property type="protein sequence ID" value="PWK36097.1"/>
    <property type="molecule type" value="Genomic_DNA"/>
</dbReference>
<keyword evidence="7 14" id="KW-0067">ATP-binding</keyword>
<comment type="similarity">
    <text evidence="10">Belongs to the ABC transporter superfamily. Siderophore-Fe(3+) uptake transporter (SIUT) (TC 3.A.1.21) family.</text>
</comment>
<dbReference type="OrthoDB" id="9806127at2"/>
<dbReference type="InterPro" id="IPR036640">
    <property type="entry name" value="ABC1_TM_sf"/>
</dbReference>
<dbReference type="InterPro" id="IPR027417">
    <property type="entry name" value="P-loop_NTPase"/>
</dbReference>
<keyword evidence="8 11" id="KW-1133">Transmembrane helix</keyword>
<reference evidence="14 15" key="1">
    <citation type="submission" date="2018-05" db="EMBL/GenBank/DDBJ databases">
        <title>Genomic Encyclopedia of Archaeal and Bacterial Type Strains, Phase II (KMG-II): from individual species to whole genera.</title>
        <authorList>
            <person name="Goeker M."/>
        </authorList>
    </citation>
    <scope>NUCLEOTIDE SEQUENCE [LARGE SCALE GENOMIC DNA]</scope>
    <source>
        <strain evidence="14 15">DSM 45184</strain>
    </source>
</reference>
<feature type="domain" description="ABC transmembrane type-1" evidence="13">
    <location>
        <begin position="32"/>
        <end position="296"/>
    </location>
</feature>
<evidence type="ECO:0000256" key="4">
    <source>
        <dbReference type="ARBA" id="ARBA00022519"/>
    </source>
</evidence>
<protein>
    <submittedName>
        <fullName evidence="14">ATP-binding cassette subfamily B protein</fullName>
    </submittedName>
</protein>
<dbReference type="RefSeq" id="WP_109601211.1">
    <property type="nucleotide sequence ID" value="NZ_BONA01000077.1"/>
</dbReference>
<dbReference type="PANTHER" id="PTHR43394">
    <property type="entry name" value="ATP-DEPENDENT PERMEASE MDL1, MITOCHONDRIAL"/>
    <property type="match status" value="1"/>
</dbReference>
<dbReference type="Gene3D" id="3.40.50.300">
    <property type="entry name" value="P-loop containing nucleotide triphosphate hydrolases"/>
    <property type="match status" value="1"/>
</dbReference>
<evidence type="ECO:0000256" key="3">
    <source>
        <dbReference type="ARBA" id="ARBA00022475"/>
    </source>
</evidence>
<keyword evidence="5 11" id="KW-0812">Transmembrane</keyword>
<evidence type="ECO:0000259" key="13">
    <source>
        <dbReference type="PROSITE" id="PS50929"/>
    </source>
</evidence>
<evidence type="ECO:0000256" key="10">
    <source>
        <dbReference type="ARBA" id="ARBA00023455"/>
    </source>
</evidence>
<keyword evidence="15" id="KW-1185">Reference proteome</keyword>
<feature type="transmembrane region" description="Helical" evidence="11">
    <location>
        <begin position="247"/>
        <end position="269"/>
    </location>
</feature>
<evidence type="ECO:0000256" key="7">
    <source>
        <dbReference type="ARBA" id="ARBA00022840"/>
    </source>
</evidence>
<dbReference type="GO" id="GO:0015421">
    <property type="term" value="F:ABC-type oligopeptide transporter activity"/>
    <property type="evidence" value="ECO:0007669"/>
    <property type="project" value="TreeGrafter"/>
</dbReference>
<feature type="transmembrane region" description="Helical" evidence="11">
    <location>
        <begin position="28"/>
        <end position="49"/>
    </location>
</feature>
<evidence type="ECO:0000313" key="15">
    <source>
        <dbReference type="Proteomes" id="UP000245697"/>
    </source>
</evidence>
<comment type="caution">
    <text evidence="14">The sequence shown here is derived from an EMBL/GenBank/DDBJ whole genome shotgun (WGS) entry which is preliminary data.</text>
</comment>
<dbReference type="InterPro" id="IPR017871">
    <property type="entry name" value="ABC_transporter-like_CS"/>
</dbReference>
<dbReference type="PROSITE" id="PS00211">
    <property type="entry name" value="ABC_TRANSPORTER_1"/>
    <property type="match status" value="1"/>
</dbReference>
<dbReference type="PROSITE" id="PS50893">
    <property type="entry name" value="ABC_TRANSPORTER_2"/>
    <property type="match status" value="1"/>
</dbReference>
<evidence type="ECO:0000256" key="5">
    <source>
        <dbReference type="ARBA" id="ARBA00022692"/>
    </source>
</evidence>
<dbReference type="PANTHER" id="PTHR43394:SF1">
    <property type="entry name" value="ATP-BINDING CASSETTE SUB-FAMILY B MEMBER 10, MITOCHONDRIAL"/>
    <property type="match status" value="1"/>
</dbReference>
<gene>
    <name evidence="14" type="ORF">BC793_12478</name>
</gene>
<dbReference type="Gene3D" id="1.20.1560.10">
    <property type="entry name" value="ABC transporter type 1, transmembrane domain"/>
    <property type="match status" value="1"/>
</dbReference>
<dbReference type="GO" id="GO:0005886">
    <property type="term" value="C:plasma membrane"/>
    <property type="evidence" value="ECO:0007669"/>
    <property type="project" value="UniProtKB-SubCell"/>
</dbReference>
<keyword evidence="9 11" id="KW-0472">Membrane</keyword>
<dbReference type="SUPFAM" id="SSF90123">
    <property type="entry name" value="ABC transporter transmembrane region"/>
    <property type="match status" value="1"/>
</dbReference>
<evidence type="ECO:0000259" key="12">
    <source>
        <dbReference type="PROSITE" id="PS50893"/>
    </source>
</evidence>
<dbReference type="InterPro" id="IPR003593">
    <property type="entry name" value="AAA+_ATPase"/>
</dbReference>
<evidence type="ECO:0000256" key="1">
    <source>
        <dbReference type="ARBA" id="ARBA00004429"/>
    </source>
</evidence>
<name>A0A316ETN1_9ACTN</name>
<dbReference type="FunFam" id="3.40.50.300:FF:000221">
    <property type="entry name" value="Multidrug ABC transporter ATP-binding protein"/>
    <property type="match status" value="1"/>
</dbReference>
<keyword evidence="4" id="KW-0997">Cell inner membrane</keyword>
<dbReference type="Pfam" id="PF00664">
    <property type="entry name" value="ABC_membrane"/>
    <property type="match status" value="1"/>
</dbReference>
<evidence type="ECO:0000256" key="8">
    <source>
        <dbReference type="ARBA" id="ARBA00022989"/>
    </source>
</evidence>
<dbReference type="InterPro" id="IPR003439">
    <property type="entry name" value="ABC_transporter-like_ATP-bd"/>
</dbReference>
<dbReference type="SUPFAM" id="SSF52540">
    <property type="entry name" value="P-loop containing nucleoside triphosphate hydrolases"/>
    <property type="match status" value="1"/>
</dbReference>
<proteinExistence type="inferred from homology"/>
<sequence>MTGNTAAASWREIADAEWALLSGSRRHLAVWAVLLTTASLCGVAAAVLLGRFVNEARQGRVDAMLGAALAMGGLMVISALARTESTRNIEVAIAAGVARLRLETFALLQHKDIPAMTKLGLDEIYHRLTDGITAIREAMRLLLSDFAFNVVAAMIGLLVVVRIDPLIPVICGVVYLPYIVVRRRLMFRLGQHWNGQTALYPAIGGVIREAVEGVRTVKNHAATDIELAKLDRAQDAYLGAVRRHLRALGVGGFLNHVMFLVPEGLVYLYLGRHVMRGDASIGDLLTVVALFPFFRQVIWHASRMAAHRHEHGIHLARLADLRSLRDAAHLSTAHLPARSEALRGEVELRQVSVNMDGQAVLYDVDLVLEPGSRLGVVGLSGAGKSTIANLLIGLIQPDTGVVLVDGRPLHDWDIDDLRQQISYITQEIFLLNGTVRDNLTYGVPVPRDERLWEVLGQADLIAFVRGLPEQLDTVIGERGVKLSGGERQRLSIARAYLRDPRILVLDETTSALDSDSERRVREAQDRLAAGRTVMVIAHRLITLRHCDRILVVENGRVAEQGRHDELLAASGTYARLHRSQFSLAPERHTS</sequence>
<dbReference type="GO" id="GO:0005524">
    <property type="term" value="F:ATP binding"/>
    <property type="evidence" value="ECO:0007669"/>
    <property type="project" value="UniProtKB-KW"/>
</dbReference>
<comment type="subcellular location">
    <subcellularLocation>
        <location evidence="1">Cell inner membrane</location>
        <topology evidence="1">Multi-pass membrane protein</topology>
    </subcellularLocation>
</comment>
<dbReference type="GO" id="GO:0016887">
    <property type="term" value="F:ATP hydrolysis activity"/>
    <property type="evidence" value="ECO:0007669"/>
    <property type="project" value="InterPro"/>
</dbReference>
<dbReference type="SMART" id="SM00382">
    <property type="entry name" value="AAA"/>
    <property type="match status" value="1"/>
</dbReference>
<evidence type="ECO:0000256" key="6">
    <source>
        <dbReference type="ARBA" id="ARBA00022741"/>
    </source>
</evidence>
<accession>A0A316ETN1</accession>
<dbReference type="Pfam" id="PF00005">
    <property type="entry name" value="ABC_tran"/>
    <property type="match status" value="1"/>
</dbReference>
<evidence type="ECO:0000313" key="14">
    <source>
        <dbReference type="EMBL" id="PWK36097.1"/>
    </source>
</evidence>
<evidence type="ECO:0000256" key="9">
    <source>
        <dbReference type="ARBA" id="ARBA00023136"/>
    </source>
</evidence>
<dbReference type="InterPro" id="IPR011527">
    <property type="entry name" value="ABC1_TM_dom"/>
</dbReference>
<feature type="transmembrane region" description="Helical" evidence="11">
    <location>
        <begin position="146"/>
        <end position="179"/>
    </location>
</feature>
<evidence type="ECO:0000256" key="2">
    <source>
        <dbReference type="ARBA" id="ARBA00022448"/>
    </source>
</evidence>
<keyword evidence="2" id="KW-0813">Transport</keyword>